<evidence type="ECO:0000256" key="8">
    <source>
        <dbReference type="ARBA" id="ARBA00023015"/>
    </source>
</evidence>
<protein>
    <recommendedName>
        <fullName evidence="15">Eyes absent homolog</fullName>
        <ecNumber evidence="15">3.1.3.48</ecNumber>
    </recommendedName>
</protein>
<feature type="binding site" evidence="14">
    <location>
        <position position="740"/>
    </location>
    <ligand>
        <name>Mg(2+)</name>
        <dbReference type="ChEBI" id="CHEBI:18420"/>
    </ligand>
</feature>
<accession>A0A1Y3ERF9</accession>
<dbReference type="EMBL" id="LVZM01007625">
    <property type="protein sequence ID" value="OUC46129.1"/>
    <property type="molecule type" value="Genomic_DNA"/>
</dbReference>
<dbReference type="InterPro" id="IPR038102">
    <property type="entry name" value="EYA_dom_sf"/>
</dbReference>
<evidence type="ECO:0000256" key="7">
    <source>
        <dbReference type="ARBA" id="ARBA00022912"/>
    </source>
</evidence>
<gene>
    <name evidence="17" type="ORF">D917_07974</name>
</gene>
<name>A0A1Y3ERF9_9BILA</name>
<comment type="subcellular location">
    <subcellularLocation>
        <location evidence="1">Nucleus</location>
    </subcellularLocation>
</comment>
<sequence>MATDEMSNWVAWPLLLHYCSTHSQGQLWLMLCLDNDQRAKIAQCNAFVRRFASDPPQDVYYIGHWPPQTVQGIQAWYVALSIALNCSKLRYDQYRFIQAVHVRMQCANNPLNCSTETDQQQQQQPTSTISTESGAESSAFTVVGPSFIIQPSPSTLQAKSSSNDFDLPGGAANFVDSAAPQQTRFQLSASPCARLTDSAASLYFSVSSQSSAEECASYTSASRWSSDSFTSSNNSAHSNKVNAVETLAKPTLASSPNSAIKGAAAMMYGTISAEMGSTSDIASGKSLLCGVSTSSALSPYCASAMYNGQSPLSNYSMSTTNHGAFYGNQSNQSSYPTVFAQACGRSIKSNPYPLNAYLSAATAGISPANAYYGTAYAAPSFTTGGIVNPQNFAGANQALEYGGYSTVGGYPQTYPQYYTNLGPYPAYNGPLACVGSSNAGAASTATYQLTQIPSCTSISTHNSSQSSADAFSIDSPTSKISSDSKKSKGKRRRTANMSPTLDGSYERIFLWDLDETCILFHSLLTGAYASKFDKDVNASVSVGLRMEELIFHLSDTHFFFNELEDCDQAHIDDIAADDSQDLSTFSLTSEGLPIPTTNAATFCLVPGVRGSIDFMRKIAFRYRRIRDLYNLYKDNVGGLLGCGKQEQWLQIRNDIETFTDSWHSLVLKCLSQITSKTNYANILVTTSPLIPTYAKLLLYGISSMFPIENIYCAAKIGKEACFERILHRFGKKCTYVVVGDGREEEVAAKQMQFPFWRVTNHSDLLALHHALELGHL</sequence>
<evidence type="ECO:0000256" key="2">
    <source>
        <dbReference type="ARBA" id="ARBA00010501"/>
    </source>
</evidence>
<evidence type="ECO:0000256" key="12">
    <source>
        <dbReference type="ARBA" id="ARBA00051722"/>
    </source>
</evidence>
<feature type="active site" description="Proton donor" evidence="13">
    <location>
        <position position="514"/>
    </location>
</feature>
<dbReference type="GO" id="GO:2001240">
    <property type="term" value="P:negative regulation of extrinsic apoptotic signaling pathway in absence of ligand"/>
    <property type="evidence" value="ECO:0007669"/>
    <property type="project" value="TreeGrafter"/>
</dbReference>
<dbReference type="InterPro" id="IPR028472">
    <property type="entry name" value="EYA"/>
</dbReference>
<dbReference type="GO" id="GO:0046872">
    <property type="term" value="F:metal ion binding"/>
    <property type="evidence" value="ECO:0007669"/>
    <property type="project" value="UniProtKB-KW"/>
</dbReference>
<evidence type="ECO:0000313" key="18">
    <source>
        <dbReference type="Proteomes" id="UP000243006"/>
    </source>
</evidence>
<dbReference type="NCBIfam" id="TIGR01658">
    <property type="entry name" value="EYA-cons_domain"/>
    <property type="match status" value="1"/>
</dbReference>
<feature type="region of interest" description="Disordered" evidence="16">
    <location>
        <begin position="469"/>
        <end position="498"/>
    </location>
</feature>
<dbReference type="GO" id="GO:0004725">
    <property type="term" value="F:protein tyrosine phosphatase activity"/>
    <property type="evidence" value="ECO:0007669"/>
    <property type="project" value="UniProtKB-EC"/>
</dbReference>
<dbReference type="InterPro" id="IPR006545">
    <property type="entry name" value="EYA_dom"/>
</dbReference>
<keyword evidence="11" id="KW-0539">Nucleus</keyword>
<evidence type="ECO:0000256" key="5">
    <source>
        <dbReference type="ARBA" id="ARBA00022801"/>
    </source>
</evidence>
<evidence type="ECO:0000256" key="4">
    <source>
        <dbReference type="ARBA" id="ARBA00022723"/>
    </source>
</evidence>
<feature type="compositionally biased region" description="Polar residues" evidence="16">
    <location>
        <begin position="125"/>
        <end position="135"/>
    </location>
</feature>
<dbReference type="PANTHER" id="PTHR10190:SF16">
    <property type="entry name" value="DEVELOPMENTAL PROTEIN EYES ABSENT"/>
    <property type="match status" value="1"/>
</dbReference>
<feature type="compositionally biased region" description="Low complexity" evidence="16">
    <location>
        <begin position="469"/>
        <end position="481"/>
    </location>
</feature>
<dbReference type="SFLD" id="SFLDG01129">
    <property type="entry name" value="C1.5:_HAD__Beta-PGM__Phosphata"/>
    <property type="match status" value="1"/>
</dbReference>
<keyword evidence="3" id="KW-0217">Developmental protein</keyword>
<feature type="binding site" evidence="14">
    <location>
        <position position="514"/>
    </location>
    <ligand>
        <name>Mg(2+)</name>
        <dbReference type="ChEBI" id="CHEBI:18420"/>
    </ligand>
</feature>
<evidence type="ECO:0000256" key="3">
    <source>
        <dbReference type="ARBA" id="ARBA00022473"/>
    </source>
</evidence>
<evidence type="ECO:0000313" key="17">
    <source>
        <dbReference type="EMBL" id="OUC46129.1"/>
    </source>
</evidence>
<evidence type="ECO:0000256" key="10">
    <source>
        <dbReference type="ARBA" id="ARBA00023163"/>
    </source>
</evidence>
<dbReference type="PANTHER" id="PTHR10190">
    <property type="entry name" value="EYES ABSENT"/>
    <property type="match status" value="1"/>
</dbReference>
<organism evidence="17 18">
    <name type="scientific">Trichinella nativa</name>
    <dbReference type="NCBI Taxonomy" id="6335"/>
    <lineage>
        <taxon>Eukaryota</taxon>
        <taxon>Metazoa</taxon>
        <taxon>Ecdysozoa</taxon>
        <taxon>Nematoda</taxon>
        <taxon>Enoplea</taxon>
        <taxon>Dorylaimia</taxon>
        <taxon>Trichinellida</taxon>
        <taxon>Trichinellidae</taxon>
        <taxon>Trichinella</taxon>
    </lineage>
</organism>
<dbReference type="Pfam" id="PF00702">
    <property type="entry name" value="Hydrolase"/>
    <property type="match status" value="1"/>
</dbReference>
<comment type="cofactor">
    <cofactor evidence="14 15">
        <name>Mg(2+)</name>
        <dbReference type="ChEBI" id="CHEBI:18420"/>
    </cofactor>
    <text evidence="14 15">Binds 1 Mg(2+) ion per subunit.</text>
</comment>
<dbReference type="EC" id="3.1.3.48" evidence="15"/>
<evidence type="ECO:0000256" key="1">
    <source>
        <dbReference type="ARBA" id="ARBA00004123"/>
    </source>
</evidence>
<keyword evidence="9" id="KW-0010">Activator</keyword>
<evidence type="ECO:0000256" key="15">
    <source>
        <dbReference type="RuleBase" id="RU362036"/>
    </source>
</evidence>
<dbReference type="CDD" id="cd02601">
    <property type="entry name" value="HAD_Eya"/>
    <property type="match status" value="1"/>
</dbReference>
<dbReference type="GO" id="GO:0030154">
    <property type="term" value="P:cell differentiation"/>
    <property type="evidence" value="ECO:0007669"/>
    <property type="project" value="TreeGrafter"/>
</dbReference>
<evidence type="ECO:0000256" key="16">
    <source>
        <dbReference type="SAM" id="MobiDB-lite"/>
    </source>
</evidence>
<dbReference type="SFLD" id="SFLDS00003">
    <property type="entry name" value="Haloacid_Dehalogenase"/>
    <property type="match status" value="1"/>
</dbReference>
<keyword evidence="10" id="KW-0804">Transcription</keyword>
<dbReference type="Proteomes" id="UP000243006">
    <property type="component" value="Unassembled WGS sequence"/>
</dbReference>
<reference evidence="17 18" key="1">
    <citation type="submission" date="2015-04" db="EMBL/GenBank/DDBJ databases">
        <title>Draft genome of the roundworm Trichinella nativa.</title>
        <authorList>
            <person name="Mitreva M."/>
        </authorList>
    </citation>
    <scope>NUCLEOTIDE SEQUENCE [LARGE SCALE GENOMIC DNA]</scope>
    <source>
        <strain evidence="17 18">ISS45</strain>
    </source>
</reference>
<proteinExistence type="inferred from homology"/>
<evidence type="ECO:0000256" key="9">
    <source>
        <dbReference type="ARBA" id="ARBA00023159"/>
    </source>
</evidence>
<comment type="catalytic activity">
    <reaction evidence="12 15">
        <text>O-phospho-L-tyrosyl-[protein] + H2O = L-tyrosyl-[protein] + phosphate</text>
        <dbReference type="Rhea" id="RHEA:10684"/>
        <dbReference type="Rhea" id="RHEA-COMP:10136"/>
        <dbReference type="Rhea" id="RHEA-COMP:20101"/>
        <dbReference type="ChEBI" id="CHEBI:15377"/>
        <dbReference type="ChEBI" id="CHEBI:43474"/>
        <dbReference type="ChEBI" id="CHEBI:46858"/>
        <dbReference type="ChEBI" id="CHEBI:61978"/>
        <dbReference type="EC" id="3.1.3.48"/>
    </reaction>
</comment>
<feature type="binding site" evidence="14">
    <location>
        <position position="512"/>
    </location>
    <ligand>
        <name>Mg(2+)</name>
        <dbReference type="ChEBI" id="CHEBI:18420"/>
    </ligand>
</feature>
<comment type="similarity">
    <text evidence="2 15">Belongs to the HAD-like hydrolase superfamily. EYA family.</text>
</comment>
<dbReference type="InterPro" id="IPR042577">
    <property type="entry name" value="EYA_dom_metazoan"/>
</dbReference>
<comment type="caution">
    <text evidence="17">The sequence shown here is derived from an EMBL/GenBank/DDBJ whole genome shotgun (WGS) entry which is preliminary data.</text>
</comment>
<keyword evidence="8 15" id="KW-0805">Transcription regulation</keyword>
<dbReference type="GO" id="GO:0005634">
    <property type="term" value="C:nucleus"/>
    <property type="evidence" value="ECO:0007669"/>
    <property type="project" value="UniProtKB-SubCell"/>
</dbReference>
<dbReference type="AlphaFoldDB" id="A0A1Y3ERF9"/>
<dbReference type="GO" id="GO:0045739">
    <property type="term" value="P:positive regulation of DNA repair"/>
    <property type="evidence" value="ECO:0007669"/>
    <property type="project" value="TreeGrafter"/>
</dbReference>
<feature type="region of interest" description="Disordered" evidence="16">
    <location>
        <begin position="113"/>
        <end position="135"/>
    </location>
</feature>
<evidence type="ECO:0000256" key="6">
    <source>
        <dbReference type="ARBA" id="ARBA00022842"/>
    </source>
</evidence>
<evidence type="ECO:0000256" key="14">
    <source>
        <dbReference type="PIRSR" id="PIRSR628472-2"/>
    </source>
</evidence>
<keyword evidence="6 14" id="KW-0460">Magnesium</keyword>
<keyword evidence="5 15" id="KW-0378">Hydrolase</keyword>
<evidence type="ECO:0000256" key="13">
    <source>
        <dbReference type="PIRSR" id="PIRSR628472-1"/>
    </source>
</evidence>
<feature type="active site" description="Nucleophile" evidence="13">
    <location>
        <position position="512"/>
    </location>
</feature>
<keyword evidence="4 14" id="KW-0479">Metal-binding</keyword>
<evidence type="ECO:0000256" key="11">
    <source>
        <dbReference type="ARBA" id="ARBA00023242"/>
    </source>
</evidence>
<dbReference type="Gene3D" id="3.40.50.12350">
    <property type="match status" value="1"/>
</dbReference>
<keyword evidence="7 15" id="KW-0904">Protein phosphatase</keyword>